<evidence type="ECO:0000313" key="3">
    <source>
        <dbReference type="Proteomes" id="UP001287356"/>
    </source>
</evidence>
<proteinExistence type="predicted"/>
<evidence type="ECO:0000256" key="1">
    <source>
        <dbReference type="SAM" id="Phobius"/>
    </source>
</evidence>
<keyword evidence="1" id="KW-0812">Transmembrane</keyword>
<protein>
    <submittedName>
        <fullName evidence="2">Uncharacterized protein</fullName>
    </submittedName>
</protein>
<dbReference type="Proteomes" id="UP001287356">
    <property type="component" value="Unassembled WGS sequence"/>
</dbReference>
<dbReference type="EMBL" id="JAULSN010000007">
    <property type="protein sequence ID" value="KAK3366718.1"/>
    <property type="molecule type" value="Genomic_DNA"/>
</dbReference>
<dbReference type="AlphaFoldDB" id="A0AAE0N1J3"/>
<keyword evidence="3" id="KW-1185">Reference proteome</keyword>
<name>A0AAE0N1J3_9PEZI</name>
<accession>A0AAE0N1J3</accession>
<organism evidence="2 3">
    <name type="scientific">Lasiosphaeria ovina</name>
    <dbReference type="NCBI Taxonomy" id="92902"/>
    <lineage>
        <taxon>Eukaryota</taxon>
        <taxon>Fungi</taxon>
        <taxon>Dikarya</taxon>
        <taxon>Ascomycota</taxon>
        <taxon>Pezizomycotina</taxon>
        <taxon>Sordariomycetes</taxon>
        <taxon>Sordariomycetidae</taxon>
        <taxon>Sordariales</taxon>
        <taxon>Lasiosphaeriaceae</taxon>
        <taxon>Lasiosphaeria</taxon>
    </lineage>
</organism>
<reference evidence="2" key="1">
    <citation type="journal article" date="2023" name="Mol. Phylogenet. Evol.">
        <title>Genome-scale phylogeny and comparative genomics of the fungal order Sordariales.</title>
        <authorList>
            <person name="Hensen N."/>
            <person name="Bonometti L."/>
            <person name="Westerberg I."/>
            <person name="Brannstrom I.O."/>
            <person name="Guillou S."/>
            <person name="Cros-Aarteil S."/>
            <person name="Calhoun S."/>
            <person name="Haridas S."/>
            <person name="Kuo A."/>
            <person name="Mondo S."/>
            <person name="Pangilinan J."/>
            <person name="Riley R."/>
            <person name="LaButti K."/>
            <person name="Andreopoulos B."/>
            <person name="Lipzen A."/>
            <person name="Chen C."/>
            <person name="Yan M."/>
            <person name="Daum C."/>
            <person name="Ng V."/>
            <person name="Clum A."/>
            <person name="Steindorff A."/>
            <person name="Ohm R.A."/>
            <person name="Martin F."/>
            <person name="Silar P."/>
            <person name="Natvig D.O."/>
            <person name="Lalanne C."/>
            <person name="Gautier V."/>
            <person name="Ament-Velasquez S.L."/>
            <person name="Kruys A."/>
            <person name="Hutchinson M.I."/>
            <person name="Powell A.J."/>
            <person name="Barry K."/>
            <person name="Miller A.N."/>
            <person name="Grigoriev I.V."/>
            <person name="Debuchy R."/>
            <person name="Gladieux P."/>
            <person name="Hiltunen Thoren M."/>
            <person name="Johannesson H."/>
        </authorList>
    </citation>
    <scope>NUCLEOTIDE SEQUENCE</scope>
    <source>
        <strain evidence="2">CBS 958.72</strain>
    </source>
</reference>
<comment type="caution">
    <text evidence="2">The sequence shown here is derived from an EMBL/GenBank/DDBJ whole genome shotgun (WGS) entry which is preliminary data.</text>
</comment>
<sequence length="129" mass="14770">MTLRCLERGKDLKIYKKKTPPDFKVLYLLLPSAAYVATLVLNVPVRRLVELIDAIIETGYGPKTGSSRDHLDRIAFLIEGSHVPHRGGHWEVSERKKMHDIDTLIETNYGKRGEKNEPAYARYGLKHED</sequence>
<feature type="transmembrane region" description="Helical" evidence="1">
    <location>
        <begin position="25"/>
        <end position="45"/>
    </location>
</feature>
<gene>
    <name evidence="2" type="ORF">B0T24DRAFT_596623</name>
</gene>
<evidence type="ECO:0000313" key="2">
    <source>
        <dbReference type="EMBL" id="KAK3366718.1"/>
    </source>
</evidence>
<keyword evidence="1" id="KW-1133">Transmembrane helix</keyword>
<reference evidence="2" key="2">
    <citation type="submission" date="2023-06" db="EMBL/GenBank/DDBJ databases">
        <authorList>
            <consortium name="Lawrence Berkeley National Laboratory"/>
            <person name="Haridas S."/>
            <person name="Hensen N."/>
            <person name="Bonometti L."/>
            <person name="Westerberg I."/>
            <person name="Brannstrom I.O."/>
            <person name="Guillou S."/>
            <person name="Cros-Aarteil S."/>
            <person name="Calhoun S."/>
            <person name="Kuo A."/>
            <person name="Mondo S."/>
            <person name="Pangilinan J."/>
            <person name="Riley R."/>
            <person name="Labutti K."/>
            <person name="Andreopoulos B."/>
            <person name="Lipzen A."/>
            <person name="Chen C."/>
            <person name="Yanf M."/>
            <person name="Daum C."/>
            <person name="Ng V."/>
            <person name="Clum A."/>
            <person name="Steindorff A."/>
            <person name="Ohm R."/>
            <person name="Martin F."/>
            <person name="Silar P."/>
            <person name="Natvig D."/>
            <person name="Lalanne C."/>
            <person name="Gautier V."/>
            <person name="Ament-Velasquez S.L."/>
            <person name="Kruys A."/>
            <person name="Hutchinson M.I."/>
            <person name="Powell A.J."/>
            <person name="Barry K."/>
            <person name="Miller A.N."/>
            <person name="Grigoriev I.V."/>
            <person name="Debuchy R."/>
            <person name="Gladieux P."/>
            <person name="Thoren M.H."/>
            <person name="Johannesson H."/>
        </authorList>
    </citation>
    <scope>NUCLEOTIDE SEQUENCE</scope>
    <source>
        <strain evidence="2">CBS 958.72</strain>
    </source>
</reference>
<keyword evidence="1" id="KW-0472">Membrane</keyword>